<name>A0AAN6XRW6_9PEZI</name>
<keyword evidence="3" id="KW-1185">Reference proteome</keyword>
<comment type="caution">
    <text evidence="2">The sequence shown here is derived from an EMBL/GenBank/DDBJ whole genome shotgun (WGS) entry which is preliminary data.</text>
</comment>
<evidence type="ECO:0000256" key="1">
    <source>
        <dbReference type="SAM" id="MobiDB-lite"/>
    </source>
</evidence>
<dbReference type="AlphaFoldDB" id="A0AAN6XRW6"/>
<reference evidence="2" key="1">
    <citation type="journal article" date="2023" name="Mol. Phylogenet. Evol.">
        <title>Genome-scale phylogeny and comparative genomics of the fungal order Sordariales.</title>
        <authorList>
            <person name="Hensen N."/>
            <person name="Bonometti L."/>
            <person name="Westerberg I."/>
            <person name="Brannstrom I.O."/>
            <person name="Guillou S."/>
            <person name="Cros-Aarteil S."/>
            <person name="Calhoun S."/>
            <person name="Haridas S."/>
            <person name="Kuo A."/>
            <person name="Mondo S."/>
            <person name="Pangilinan J."/>
            <person name="Riley R."/>
            <person name="LaButti K."/>
            <person name="Andreopoulos B."/>
            <person name="Lipzen A."/>
            <person name="Chen C."/>
            <person name="Yan M."/>
            <person name="Daum C."/>
            <person name="Ng V."/>
            <person name="Clum A."/>
            <person name="Steindorff A."/>
            <person name="Ohm R.A."/>
            <person name="Martin F."/>
            <person name="Silar P."/>
            <person name="Natvig D.O."/>
            <person name="Lalanne C."/>
            <person name="Gautier V."/>
            <person name="Ament-Velasquez S.L."/>
            <person name="Kruys A."/>
            <person name="Hutchinson M.I."/>
            <person name="Powell A.J."/>
            <person name="Barry K."/>
            <person name="Miller A.N."/>
            <person name="Grigoriev I.V."/>
            <person name="Debuchy R."/>
            <person name="Gladieux P."/>
            <person name="Hiltunen Thoren M."/>
            <person name="Johannesson H."/>
        </authorList>
    </citation>
    <scope>NUCLEOTIDE SEQUENCE</scope>
    <source>
        <strain evidence="2">CBS 315.58</strain>
    </source>
</reference>
<organism evidence="2 3">
    <name type="scientific">Triangularia verruculosa</name>
    <dbReference type="NCBI Taxonomy" id="2587418"/>
    <lineage>
        <taxon>Eukaryota</taxon>
        <taxon>Fungi</taxon>
        <taxon>Dikarya</taxon>
        <taxon>Ascomycota</taxon>
        <taxon>Pezizomycotina</taxon>
        <taxon>Sordariomycetes</taxon>
        <taxon>Sordariomycetidae</taxon>
        <taxon>Sordariales</taxon>
        <taxon>Podosporaceae</taxon>
        <taxon>Triangularia</taxon>
    </lineage>
</organism>
<proteinExistence type="predicted"/>
<dbReference type="Proteomes" id="UP001303160">
    <property type="component" value="Unassembled WGS sequence"/>
</dbReference>
<feature type="region of interest" description="Disordered" evidence="1">
    <location>
        <begin position="491"/>
        <end position="518"/>
    </location>
</feature>
<protein>
    <submittedName>
        <fullName evidence="2">Uncharacterized protein</fullName>
    </submittedName>
</protein>
<dbReference type="EMBL" id="MU863876">
    <property type="protein sequence ID" value="KAK4205423.1"/>
    <property type="molecule type" value="Genomic_DNA"/>
</dbReference>
<evidence type="ECO:0000313" key="3">
    <source>
        <dbReference type="Proteomes" id="UP001303160"/>
    </source>
</evidence>
<reference evidence="2" key="2">
    <citation type="submission" date="2023-05" db="EMBL/GenBank/DDBJ databases">
        <authorList>
            <consortium name="Lawrence Berkeley National Laboratory"/>
            <person name="Steindorff A."/>
            <person name="Hensen N."/>
            <person name="Bonometti L."/>
            <person name="Westerberg I."/>
            <person name="Brannstrom I.O."/>
            <person name="Guillou S."/>
            <person name="Cros-Aarteil S."/>
            <person name="Calhoun S."/>
            <person name="Haridas S."/>
            <person name="Kuo A."/>
            <person name="Mondo S."/>
            <person name="Pangilinan J."/>
            <person name="Riley R."/>
            <person name="Labutti K."/>
            <person name="Andreopoulos B."/>
            <person name="Lipzen A."/>
            <person name="Chen C."/>
            <person name="Yanf M."/>
            <person name="Daum C."/>
            <person name="Ng V."/>
            <person name="Clum A."/>
            <person name="Ohm R."/>
            <person name="Martin F."/>
            <person name="Silar P."/>
            <person name="Natvig D."/>
            <person name="Lalanne C."/>
            <person name="Gautier V."/>
            <person name="Ament-Velasquez S.L."/>
            <person name="Kruys A."/>
            <person name="Hutchinson M.I."/>
            <person name="Powell A.J."/>
            <person name="Barry K."/>
            <person name="Miller A.N."/>
            <person name="Grigoriev I.V."/>
            <person name="Debuchy R."/>
            <person name="Gladieux P."/>
            <person name="Thoren M.H."/>
            <person name="Johannesson H."/>
        </authorList>
    </citation>
    <scope>NUCLEOTIDE SEQUENCE</scope>
    <source>
        <strain evidence="2">CBS 315.58</strain>
    </source>
</reference>
<feature type="compositionally biased region" description="Basic and acidic residues" evidence="1">
    <location>
        <begin position="506"/>
        <end position="518"/>
    </location>
</feature>
<gene>
    <name evidence="2" type="ORF">QBC40DRAFT_249016</name>
</gene>
<sequence>MPSRACEPSCGSDCTWSWSGIAHCGDPLMDFFSNLPSLYLHHQKGVLVDWDDGQHAQVHMAAACLLDTCARRPSADNELLQYLRRSNCCTLSARYGLELAMYSIRYRRPESALQQRESCIMTRFLEYYHWVAQGQKDSTAPLPLSIPREDLLLSGTLQRLPVDPDYPWCGLEENGALATEHRNPDVRLLYRAYSMFEAAFEMVLVYLNPEAIHEDSAVFEDAHISEVNGVLKVDHDAESPSTIGLTKDMKRAVLMFMCCEMPVLEAQPLLRMFLRPVCKKIELVQFSPRNVVRPVLEIQDEDARLNTAVAHCVILVELDCGLQFVLDPTAAQYGWAETILPWTTFKKYRMAGDPLEITEVKKNTDPESLHWLDVIEAIALQVSLQIQRKHSGGLTTILEITEQDKFLEQRALILGAMERGMMYFQLEHFNFYVLSESLSRRGAVNHMGTLFMERLYEFYKARQLQGSLAVDSLLQWSAEWTSLIEVWTDPHAPESVKRGSKRQKVRHENRSSDETATG</sequence>
<evidence type="ECO:0000313" key="2">
    <source>
        <dbReference type="EMBL" id="KAK4205423.1"/>
    </source>
</evidence>
<accession>A0AAN6XRW6</accession>